<dbReference type="InterPro" id="IPR012674">
    <property type="entry name" value="Calycin"/>
</dbReference>
<evidence type="ECO:0000313" key="2">
    <source>
        <dbReference type="Proteomes" id="UP001066276"/>
    </source>
</evidence>
<proteinExistence type="predicted"/>
<sequence>MDYGIVKLILLPQELIRPIRLPAGLIFKGGTISGNSKSSQTRHSKDYCIFTERMKHSKYIFLAVLATLLENCMAAHTCVVDSFTVKEHFDLKRYGGKWYALAKKDPEGLFLQDNISAEYTIGEDGIMTASSKGRVKLFGFWVICADMAAHYSIPDPAYPAKMYMIYQGLASYLSSGGNAVVNSWLRDLFPASALNKDSCDFGRLK</sequence>
<evidence type="ECO:0008006" key="3">
    <source>
        <dbReference type="Google" id="ProtNLM"/>
    </source>
</evidence>
<keyword evidence="2" id="KW-1185">Reference proteome</keyword>
<organism evidence="1 2">
    <name type="scientific">Pleurodeles waltl</name>
    <name type="common">Iberian ribbed newt</name>
    <dbReference type="NCBI Taxonomy" id="8319"/>
    <lineage>
        <taxon>Eukaryota</taxon>
        <taxon>Metazoa</taxon>
        <taxon>Chordata</taxon>
        <taxon>Craniata</taxon>
        <taxon>Vertebrata</taxon>
        <taxon>Euteleostomi</taxon>
        <taxon>Amphibia</taxon>
        <taxon>Batrachia</taxon>
        <taxon>Caudata</taxon>
        <taxon>Salamandroidea</taxon>
        <taxon>Salamandridae</taxon>
        <taxon>Pleurodelinae</taxon>
        <taxon>Pleurodeles</taxon>
    </lineage>
</organism>
<gene>
    <name evidence="1" type="ORF">NDU88_000579</name>
</gene>
<dbReference type="GO" id="GO:0034632">
    <property type="term" value="F:retinol transmembrane transporter activity"/>
    <property type="evidence" value="ECO:0007669"/>
    <property type="project" value="InterPro"/>
</dbReference>
<dbReference type="PANTHER" id="PTHR11873">
    <property type="entry name" value="RETINOL-BINDING PROTEIN 4"/>
    <property type="match status" value="1"/>
</dbReference>
<dbReference type="InterPro" id="IPR002449">
    <property type="entry name" value="Retinol-bd/Purpurin"/>
</dbReference>
<dbReference type="Gene3D" id="2.40.128.20">
    <property type="match status" value="1"/>
</dbReference>
<dbReference type="AlphaFoldDB" id="A0AAV7VTY6"/>
<dbReference type="Proteomes" id="UP001066276">
    <property type="component" value="Chromosome 1_2"/>
</dbReference>
<dbReference type="PRINTS" id="PR01174">
    <property type="entry name" value="RETINOLBNDNG"/>
</dbReference>
<name>A0AAV7VTY6_PLEWA</name>
<dbReference type="SUPFAM" id="SSF50814">
    <property type="entry name" value="Lipocalins"/>
    <property type="match status" value="1"/>
</dbReference>
<accession>A0AAV7VTY6</accession>
<reference evidence="1" key="1">
    <citation type="journal article" date="2022" name="bioRxiv">
        <title>Sequencing and chromosome-scale assembly of the giantPleurodeles waltlgenome.</title>
        <authorList>
            <person name="Brown T."/>
            <person name="Elewa A."/>
            <person name="Iarovenko S."/>
            <person name="Subramanian E."/>
            <person name="Araus A.J."/>
            <person name="Petzold A."/>
            <person name="Susuki M."/>
            <person name="Suzuki K.-i.T."/>
            <person name="Hayashi T."/>
            <person name="Toyoda A."/>
            <person name="Oliveira C."/>
            <person name="Osipova E."/>
            <person name="Leigh N.D."/>
            <person name="Simon A."/>
            <person name="Yun M.H."/>
        </authorList>
    </citation>
    <scope>NUCLEOTIDE SEQUENCE</scope>
    <source>
        <strain evidence="1">20211129_DDA</strain>
        <tissue evidence="1">Liver</tissue>
    </source>
</reference>
<protein>
    <recommendedName>
        <fullName evidence="3">Lipocalin/cytosolic fatty-acid binding domain-containing protein</fullName>
    </recommendedName>
</protein>
<dbReference type="GO" id="GO:0005501">
    <property type="term" value="F:retinoid binding"/>
    <property type="evidence" value="ECO:0007669"/>
    <property type="project" value="InterPro"/>
</dbReference>
<evidence type="ECO:0000313" key="1">
    <source>
        <dbReference type="EMBL" id="KAJ1205144.1"/>
    </source>
</evidence>
<dbReference type="EMBL" id="JANPWB010000002">
    <property type="protein sequence ID" value="KAJ1205144.1"/>
    <property type="molecule type" value="Genomic_DNA"/>
</dbReference>
<dbReference type="PANTHER" id="PTHR11873:SF1">
    <property type="entry name" value="PURPURIN"/>
    <property type="match status" value="1"/>
</dbReference>
<dbReference type="PROSITE" id="PS00213">
    <property type="entry name" value="LIPOCALIN"/>
    <property type="match status" value="1"/>
</dbReference>
<comment type="caution">
    <text evidence="1">The sequence shown here is derived from an EMBL/GenBank/DDBJ whole genome shotgun (WGS) entry which is preliminary data.</text>
</comment>
<dbReference type="InterPro" id="IPR022272">
    <property type="entry name" value="Lipocalin_CS"/>
</dbReference>